<comment type="subcellular location">
    <subcellularLocation>
        <location evidence="1">Secreted</location>
    </subcellularLocation>
</comment>
<dbReference type="PANTHER" id="PTHR15009">
    <property type="entry name" value="MUELLERIAN-INHIBITING FACTOR"/>
    <property type="match status" value="1"/>
</dbReference>
<evidence type="ECO:0000256" key="3">
    <source>
        <dbReference type="ARBA" id="ARBA00022729"/>
    </source>
</evidence>
<dbReference type="InterPro" id="IPR006799">
    <property type="entry name" value="AMH_N"/>
</dbReference>
<protein>
    <submittedName>
        <fullName evidence="8">Anti-Mullerian hormone</fullName>
    </submittedName>
</protein>
<evidence type="ECO:0000256" key="6">
    <source>
        <dbReference type="SAM" id="SignalP"/>
    </source>
</evidence>
<dbReference type="Gene3D" id="2.10.90.10">
    <property type="entry name" value="Cystine-knot cytokines"/>
    <property type="match status" value="1"/>
</dbReference>
<dbReference type="GO" id="GO:0008083">
    <property type="term" value="F:growth factor activity"/>
    <property type="evidence" value="ECO:0007669"/>
    <property type="project" value="UniProtKB-KW"/>
</dbReference>
<evidence type="ECO:0000259" key="7">
    <source>
        <dbReference type="PROSITE" id="PS51362"/>
    </source>
</evidence>
<evidence type="ECO:0000256" key="1">
    <source>
        <dbReference type="ARBA" id="ARBA00004613"/>
    </source>
</evidence>
<evidence type="ECO:0000313" key="9">
    <source>
        <dbReference type="Proteomes" id="UP000694523"/>
    </source>
</evidence>
<feature type="signal peptide" evidence="6">
    <location>
        <begin position="1"/>
        <end position="21"/>
    </location>
</feature>
<keyword evidence="4" id="KW-0221">Differentiation</keyword>
<keyword evidence="3 6" id="KW-0732">Signal</keyword>
<dbReference type="Ensembl" id="ENSNMLT00000012163.1">
    <property type="protein sequence ID" value="ENSNMLP00000010747.1"/>
    <property type="gene ID" value="ENSNMLG00000007020.1"/>
</dbReference>
<organism evidence="8 9">
    <name type="scientific">Neogobius melanostomus</name>
    <name type="common">round goby</name>
    <dbReference type="NCBI Taxonomy" id="47308"/>
    <lineage>
        <taxon>Eukaryota</taxon>
        <taxon>Metazoa</taxon>
        <taxon>Chordata</taxon>
        <taxon>Craniata</taxon>
        <taxon>Vertebrata</taxon>
        <taxon>Euteleostomi</taxon>
        <taxon>Actinopterygii</taxon>
        <taxon>Neopterygii</taxon>
        <taxon>Teleostei</taxon>
        <taxon>Neoteleostei</taxon>
        <taxon>Acanthomorphata</taxon>
        <taxon>Gobiaria</taxon>
        <taxon>Gobiiformes</taxon>
        <taxon>Gobioidei</taxon>
        <taxon>Gobiidae</taxon>
        <taxon>Benthophilinae</taxon>
        <taxon>Neogobiini</taxon>
        <taxon>Neogobius</taxon>
    </lineage>
</organism>
<sequence>TTIMNMIVCGVLMLGLSSLSASLQVSQHQGDIDAKEETRDAIKNLSSNAALLIHPHNAPCFVDDILATLRESLEENGQLRHNSLAQFGVCTDNSLMFMQLATQASNNGFGALYPTEEDKKVLTLTFDSPESPQMMLKPVLILSIESMIKTSGISFTSPLLNPNIQIPCTSEETQYILLTGTEGHFSQIWKIIMSQTTSPDTGKMKLCVDGGSPVSILALLFFSTQRGTDTSDLSHNSFLCELKHFLVQSSPQDHDAPVVNLESLQSMPSQPIGLSSSESLLAALINSSAPTILSFTQRSMLHAHREELALTPALLAELRQRLEQTLADVLELIKENGRARMRLQRLKQLSGFPFSQSVQGTLQYRAFLLFKVLQTASHALNTPRSQRSTRDHSSRAPRNVCGLTSLSVSLQQYVIAPTMATINNCQGSCTFPMIQGTNHVVLLNSHIASGNTNTRAPCCVPVAYDPLEVVKVEEKETSLEIEPNMVATKCECR</sequence>
<dbReference type="SMART" id="SM00204">
    <property type="entry name" value="TGFB"/>
    <property type="match status" value="1"/>
</dbReference>
<keyword evidence="9" id="KW-1185">Reference proteome</keyword>
<reference evidence="8" key="1">
    <citation type="submission" date="2025-08" db="UniProtKB">
        <authorList>
            <consortium name="Ensembl"/>
        </authorList>
    </citation>
    <scope>IDENTIFICATION</scope>
</reference>
<keyword evidence="5" id="KW-0339">Growth factor</keyword>
<evidence type="ECO:0000256" key="4">
    <source>
        <dbReference type="ARBA" id="ARBA00022782"/>
    </source>
</evidence>
<dbReference type="SUPFAM" id="SSF57501">
    <property type="entry name" value="Cystine-knot cytokines"/>
    <property type="match status" value="1"/>
</dbReference>
<dbReference type="GO" id="GO:0005576">
    <property type="term" value="C:extracellular region"/>
    <property type="evidence" value="ECO:0007669"/>
    <property type="project" value="UniProtKB-SubCell"/>
</dbReference>
<dbReference type="InterPro" id="IPR021203">
    <property type="entry name" value="Muellerian-inhibiting_factor"/>
</dbReference>
<dbReference type="InterPro" id="IPR029034">
    <property type="entry name" value="Cystine-knot_cytokine"/>
</dbReference>
<comment type="similarity">
    <text evidence="5">Belongs to the TGF-beta family.</text>
</comment>
<proteinExistence type="inferred from homology"/>
<dbReference type="AlphaFoldDB" id="A0A8C6ST87"/>
<dbReference type="Proteomes" id="UP000694523">
    <property type="component" value="Unplaced"/>
</dbReference>
<dbReference type="Pfam" id="PF00019">
    <property type="entry name" value="TGF_beta"/>
    <property type="match status" value="1"/>
</dbReference>
<evidence type="ECO:0000313" key="8">
    <source>
        <dbReference type="Ensembl" id="ENSNMLP00000010747.1"/>
    </source>
</evidence>
<feature type="domain" description="TGF-beta family profile" evidence="7">
    <location>
        <begin position="384"/>
        <end position="493"/>
    </location>
</feature>
<dbReference type="GO" id="GO:0008406">
    <property type="term" value="P:gonad development"/>
    <property type="evidence" value="ECO:0007669"/>
    <property type="project" value="InterPro"/>
</dbReference>
<keyword evidence="2" id="KW-0964">Secreted</keyword>
<reference evidence="8" key="2">
    <citation type="submission" date="2025-09" db="UniProtKB">
        <authorList>
            <consortium name="Ensembl"/>
        </authorList>
    </citation>
    <scope>IDENTIFICATION</scope>
</reference>
<feature type="chain" id="PRO_5034342001" evidence="6">
    <location>
        <begin position="22"/>
        <end position="493"/>
    </location>
</feature>
<evidence type="ECO:0000256" key="2">
    <source>
        <dbReference type="ARBA" id="ARBA00022525"/>
    </source>
</evidence>
<accession>A0A8C6ST87</accession>
<dbReference type="GO" id="GO:0030154">
    <property type="term" value="P:cell differentiation"/>
    <property type="evidence" value="ECO:0007669"/>
    <property type="project" value="UniProtKB-KW"/>
</dbReference>
<dbReference type="Pfam" id="PF04709">
    <property type="entry name" value="AMH_N"/>
    <property type="match status" value="2"/>
</dbReference>
<evidence type="ECO:0000256" key="5">
    <source>
        <dbReference type="RuleBase" id="RU000354"/>
    </source>
</evidence>
<name>A0A8C6ST87_9GOBI</name>
<dbReference type="InterPro" id="IPR001839">
    <property type="entry name" value="TGF-b_C"/>
</dbReference>
<dbReference type="PROSITE" id="PS51362">
    <property type="entry name" value="TGF_BETA_2"/>
    <property type="match status" value="1"/>
</dbReference>
<dbReference type="PANTHER" id="PTHR15009:SF4">
    <property type="entry name" value="MUELLERIAN-INHIBITING FACTOR"/>
    <property type="match status" value="1"/>
</dbReference>